<evidence type="ECO:0000313" key="2">
    <source>
        <dbReference type="Proteomes" id="UP000218263"/>
    </source>
</evidence>
<dbReference type="OrthoDB" id="436461at2"/>
<dbReference type="KEGG" id="mgot:MgSA37_00040"/>
<keyword evidence="2" id="KW-1185">Reference proteome</keyword>
<dbReference type="Proteomes" id="UP000218263">
    <property type="component" value="Chromosome"/>
</dbReference>
<sequence length="914" mass="103055">MSDLFEAARNVTHIFLASYDKITKAVIEAEVENALAIPNYSNIDKSRLIDQLVADYEVYTGDATFLVNDDIRPWLADKKGIIKDWPLWDRYAAHMKSNDPGFPVRSLDDLSDKILDKCVDPSVPGSWDRRGMVVGHVQSGKTSNFIGLINKSVDAGYKLIIVIAGIHNSLRRQTQLRVDEGFIGRKSADFIEQHKKVKTGVGLFSVNTEIYSYTSSAEDGDFKKAIAERLNVPVGGKNPTVLVIKKNKSILENLIEWLSRFAIETDEGTLKVINIPLMVIDDEADNASVNSGKDINDIRTINRLIRTLLNLFQKKSFIGYTATPYANIFIPEAWNSDLETTISGKQFLVGEDLFPRDFIVNIPAPSNYIGAERIFGYENPETGEGCEGLDIVRLAEDQEPYFPVSINKKNKDNLPDDVPASLYEAVQCFILTCAIRKLRGHETKHNSMLVHVALYVKWIDRIAKLVDDIMDDYRGQIKSGKGKIFTQLETLYKRDFIPTTIKTLANLPGYSDPAIVIHDWTDVKAQLRKAVLKIEVRAVHGTKNTSQLDYHNVAEINYDLNKKTGLSVIAIGGNRLARGITLEGLSVSYYLRTSRMYDSLMQMGRWFGYRPGYVDLCRLYTTDLLIRWYRHITVATQEMRADFDEMAARNRRPKDYRLKVRTHSGLLSITSASKMRLHEKIQVGFSGAVKQTYEFPRDPVVIKKNWDTVKALIASLSAPNTSQPNKLFWTGDIAETVIGFLESYQTEQPNIRQDILGGYIRKQLKKGNLMNWAIAIRSNTQPENSFDVEFKGLGVTKIGLTERGDVGKGKFYELSKQNIQDPPDTYFDLNLKPEKGKSSVSKKLVHQARAESGRALLVIYPLDPAKIDGVGRLPVTGFYLAFPKIANEELVEFAAQVKPGFEDTQEDDDNDEEV</sequence>
<name>A0A125T1V3_9SPHI</name>
<protein>
    <submittedName>
        <fullName evidence="1">Z1 domain protein</fullName>
    </submittedName>
</protein>
<gene>
    <name evidence="1" type="ORF">MgSA37_00040</name>
</gene>
<dbReference type="InterPro" id="IPR018310">
    <property type="entry name" value="Put_endonuclease_Z1-dom"/>
</dbReference>
<evidence type="ECO:0000313" key="1">
    <source>
        <dbReference type="EMBL" id="BAU51891.1"/>
    </source>
</evidence>
<proteinExistence type="predicted"/>
<dbReference type="EMBL" id="AP017313">
    <property type="protein sequence ID" value="BAU51891.1"/>
    <property type="molecule type" value="Genomic_DNA"/>
</dbReference>
<accession>A0A125T1V3</accession>
<dbReference type="Pfam" id="PF10593">
    <property type="entry name" value="Z1"/>
    <property type="match status" value="1"/>
</dbReference>
<reference evidence="1 2" key="1">
    <citation type="submission" date="2015-12" db="EMBL/GenBank/DDBJ databases">
        <title>Genome sequence of Mucilaginibacter gotjawali.</title>
        <authorList>
            <person name="Lee J.S."/>
            <person name="Lee K.C."/>
            <person name="Kim K.K."/>
            <person name="Lee B.W."/>
        </authorList>
    </citation>
    <scope>NUCLEOTIDE SEQUENCE [LARGE SCALE GENOMIC DNA]</scope>
    <source>
        <strain evidence="1 2">SA3-7</strain>
    </source>
</reference>
<dbReference type="AlphaFoldDB" id="A0A125T1V3"/>
<organism evidence="1 2">
    <name type="scientific">Mucilaginibacter gotjawali</name>
    <dbReference type="NCBI Taxonomy" id="1550579"/>
    <lineage>
        <taxon>Bacteria</taxon>
        <taxon>Pseudomonadati</taxon>
        <taxon>Bacteroidota</taxon>
        <taxon>Sphingobacteriia</taxon>
        <taxon>Sphingobacteriales</taxon>
        <taxon>Sphingobacteriaceae</taxon>
        <taxon>Mucilaginibacter</taxon>
    </lineage>
</organism>
<dbReference type="RefSeq" id="WP_096349271.1">
    <property type="nucleotide sequence ID" value="NZ_AP017313.1"/>
</dbReference>